<dbReference type="PRINTS" id="PR00081">
    <property type="entry name" value="GDHRDH"/>
</dbReference>
<dbReference type="SUPFAM" id="SSF51735">
    <property type="entry name" value="NAD(P)-binding Rossmann-fold domains"/>
    <property type="match status" value="1"/>
</dbReference>
<dbReference type="Proteomes" id="UP000294823">
    <property type="component" value="Unassembled WGS sequence"/>
</dbReference>
<dbReference type="InterPro" id="IPR036291">
    <property type="entry name" value="NAD(P)-bd_dom_sf"/>
</dbReference>
<dbReference type="CDD" id="cd05325">
    <property type="entry name" value="carb_red_sniffer_like_SDR_c"/>
    <property type="match status" value="1"/>
</dbReference>
<sequence length="246" mass="26255">MLPTLPPDYTALVTGASGGIGGALVEALLADPRLGRVIAVGRCPPAMDNPRHEALAIDLTREEGYQTLAERMGEGPLHLLFNAIGTLHDANLGIHPEKKLDDLDPASLTHLFHINAVTPALLLQALQPNLKGKHTALVASLSARVGSIGDNRLGGWYAYRASKAAHNMLMRTAAIELRRLNPKLAVVCLHPGTTDTGLSRPFQARVPAEQLLSPRFVASRLLTVLGECGPESSGSFLDWAGKPVPW</sequence>
<reference evidence="1 2" key="1">
    <citation type="submission" date="2019-03" db="EMBL/GenBank/DDBJ databases">
        <title>Halomonas marinisediminis sp. nov., a moderately halophilic bacterium isolated from the Bohai Gulf.</title>
        <authorList>
            <person name="Ji X."/>
        </authorList>
    </citation>
    <scope>NUCLEOTIDE SEQUENCE [LARGE SCALE GENOMIC DNA]</scope>
    <source>
        <strain evidence="1 2">204</strain>
    </source>
</reference>
<evidence type="ECO:0000313" key="1">
    <source>
        <dbReference type="EMBL" id="TDB05239.1"/>
    </source>
</evidence>
<dbReference type="InterPro" id="IPR051468">
    <property type="entry name" value="Fungal_SecMetab_SDRs"/>
</dbReference>
<evidence type="ECO:0000313" key="2">
    <source>
        <dbReference type="Proteomes" id="UP000294823"/>
    </source>
</evidence>
<name>A0ABY2DAP4_9GAMM</name>
<proteinExistence type="predicted"/>
<gene>
    <name evidence="1" type="ORF">E0702_02330</name>
</gene>
<dbReference type="InterPro" id="IPR002347">
    <property type="entry name" value="SDR_fam"/>
</dbReference>
<protein>
    <submittedName>
        <fullName evidence="1">SDR family NAD(P)-dependent oxidoreductase</fullName>
    </submittedName>
</protein>
<accession>A0ABY2DAP4</accession>
<dbReference type="PANTHER" id="PTHR43544">
    <property type="entry name" value="SHORT-CHAIN DEHYDROGENASE/REDUCTASE"/>
    <property type="match status" value="1"/>
</dbReference>
<dbReference type="Pfam" id="PF00106">
    <property type="entry name" value="adh_short"/>
    <property type="match status" value="1"/>
</dbReference>
<dbReference type="PANTHER" id="PTHR43544:SF12">
    <property type="entry name" value="NAD(P)-BINDING ROSSMANN-FOLD SUPERFAMILY PROTEIN"/>
    <property type="match status" value="1"/>
</dbReference>
<dbReference type="EMBL" id="SLTR01000002">
    <property type="protein sequence ID" value="TDB05239.1"/>
    <property type="molecule type" value="Genomic_DNA"/>
</dbReference>
<dbReference type="Gene3D" id="3.40.50.720">
    <property type="entry name" value="NAD(P)-binding Rossmann-like Domain"/>
    <property type="match status" value="1"/>
</dbReference>
<keyword evidence="2" id="KW-1185">Reference proteome</keyword>
<comment type="caution">
    <text evidence="1">The sequence shown here is derived from an EMBL/GenBank/DDBJ whole genome shotgun (WGS) entry which is preliminary data.</text>
</comment>
<organism evidence="1 2">
    <name type="scientific">Halomonas marinisediminis</name>
    <dbReference type="NCBI Taxonomy" id="2546095"/>
    <lineage>
        <taxon>Bacteria</taxon>
        <taxon>Pseudomonadati</taxon>
        <taxon>Pseudomonadota</taxon>
        <taxon>Gammaproteobacteria</taxon>
        <taxon>Oceanospirillales</taxon>
        <taxon>Halomonadaceae</taxon>
        <taxon>Halomonas</taxon>
    </lineage>
</organism>